<feature type="region of interest" description="Disordered" evidence="9">
    <location>
        <begin position="622"/>
        <end position="652"/>
    </location>
</feature>
<dbReference type="Gene3D" id="1.20.120.1080">
    <property type="match status" value="1"/>
</dbReference>
<dbReference type="KEGG" id="tet:TTHERM_00419730"/>
<dbReference type="FunFam" id="3.40.50.300:FF:000145">
    <property type="entry name" value="probable ATP-dependent RNA helicase DHX40"/>
    <property type="match status" value="1"/>
</dbReference>
<organism evidence="12 13">
    <name type="scientific">Tetrahymena thermophila (strain SB210)</name>
    <dbReference type="NCBI Taxonomy" id="312017"/>
    <lineage>
        <taxon>Eukaryota</taxon>
        <taxon>Sar</taxon>
        <taxon>Alveolata</taxon>
        <taxon>Ciliophora</taxon>
        <taxon>Intramacronucleata</taxon>
        <taxon>Oligohymenophorea</taxon>
        <taxon>Hymenostomatida</taxon>
        <taxon>Tetrahymenina</taxon>
        <taxon>Tetrahymenidae</taxon>
        <taxon>Tetrahymena</taxon>
    </lineage>
</organism>
<dbReference type="PROSITE" id="PS51192">
    <property type="entry name" value="HELICASE_ATP_BIND_1"/>
    <property type="match status" value="1"/>
</dbReference>
<evidence type="ECO:0000256" key="2">
    <source>
        <dbReference type="ARBA" id="ARBA00022741"/>
    </source>
</evidence>
<dbReference type="PANTHER" id="PTHR18934">
    <property type="entry name" value="ATP-DEPENDENT RNA HELICASE"/>
    <property type="match status" value="1"/>
</dbReference>
<evidence type="ECO:0000313" key="12">
    <source>
        <dbReference type="EMBL" id="EAR85570.2"/>
    </source>
</evidence>
<dbReference type="GeneID" id="7824472"/>
<dbReference type="CDD" id="cd17917">
    <property type="entry name" value="DEXHc_RHA-like"/>
    <property type="match status" value="1"/>
</dbReference>
<gene>
    <name evidence="12" type="ORF">TTHERM_00419730</name>
</gene>
<dbReference type="InterPro" id="IPR001650">
    <property type="entry name" value="Helicase_C-like"/>
</dbReference>
<dbReference type="InterPro" id="IPR011545">
    <property type="entry name" value="DEAD/DEAH_box_helicase_dom"/>
</dbReference>
<dbReference type="InterPro" id="IPR027417">
    <property type="entry name" value="P-loop_NTPase"/>
</dbReference>
<dbReference type="InParanoid" id="I7M6P2"/>
<keyword evidence="3" id="KW-0378">Hydrolase</keyword>
<dbReference type="GO" id="GO:0003724">
    <property type="term" value="F:RNA helicase activity"/>
    <property type="evidence" value="ECO:0007669"/>
    <property type="project" value="UniProtKB-EC"/>
</dbReference>
<dbReference type="SUPFAM" id="SSF52540">
    <property type="entry name" value="P-loop containing nucleoside triphosphate hydrolases"/>
    <property type="match status" value="1"/>
</dbReference>
<dbReference type="Proteomes" id="UP000009168">
    <property type="component" value="Unassembled WGS sequence"/>
</dbReference>
<keyword evidence="2" id="KW-0547">Nucleotide-binding</keyword>
<dbReference type="eggNOG" id="KOG0922">
    <property type="taxonomic scope" value="Eukaryota"/>
</dbReference>
<feature type="coiled-coil region" evidence="8">
    <location>
        <begin position="769"/>
        <end position="806"/>
    </location>
</feature>
<dbReference type="InterPro" id="IPR048333">
    <property type="entry name" value="HA2_WH"/>
</dbReference>
<dbReference type="Pfam" id="PF21010">
    <property type="entry name" value="HA2_C"/>
    <property type="match status" value="1"/>
</dbReference>
<proteinExistence type="inferred from homology"/>
<dbReference type="OrthoDB" id="10253254at2759"/>
<dbReference type="Pfam" id="PF04408">
    <property type="entry name" value="WHD_HA2"/>
    <property type="match status" value="1"/>
</dbReference>
<dbReference type="PANTHER" id="PTHR18934:SF91">
    <property type="entry name" value="PRE-MRNA-SPLICING FACTOR ATP-DEPENDENT RNA HELICASE PRP16"/>
    <property type="match status" value="1"/>
</dbReference>
<evidence type="ECO:0000256" key="6">
    <source>
        <dbReference type="ARBA" id="ARBA00038040"/>
    </source>
</evidence>
<sequence>MCQSQYNQQTNQLVIIVFIIGIDKMDPSQSIEDFRNSLPITEHKQKIIEIVKNNLFCVITGDTGSGKSTQLPQYILDSQEILDVLKENQKKYDLQNNKKSKLNHLHEDNKVSVVITQPRRVAAISMAKRICYERNVSLGDDVGYTIRFDDKTSSKTHLKYMTDGILVRECLQDDTLSKYNVVILDEAHERSLYTDVLFALIKQAVKKRQGSLKLIVTSATLNTDQFSKFFDNCPVLSMKGKLYNVEVRYKPILMNLRIEESINIIMKIHLNEGPGDILVFLTGSEECEIAKNQCIERLQKDLENGVELAGMMIFSLYGSLGSEDQQQIFMKTPENCRKVVFSTNIAETSLTIDNIGFVIDCGYVKQKCYNPRTGMDALIVVPISQVQAVQRTGRAGRTQEGLCFRLYSKKFYDEDMKPHTVPEIKRVSLNSVVLTLKSMGIHDVINFDYMEHPDREQLLQALKQLYFLQAIEQDGRITDLGKEMNKFPLEPSYAKSLLTSYMLRCEDEMITLVALLSSEQIWSKPSRVRAQDYERFEECLKRFADPDGDHFSLLNIYYSWKRNKCSDGYAKSNFFNIRALKQGENIKIQINDLIKNIDKDVLKKFYKEDSMYLYYKENREKKDSDSKSKSNSQKKEDKYNEKFDQKNQKQQNPVLTQSDIFRLALASGFYYNSARKVQNSTDSYLLIYPEGNVVDIDPQSVYSITQNYPPHVIFTELGGTNQVRGVMRYVSQIDPFWVSPYIPMIKNVNAKRLAGLDQNQNKQEIIQKKKTDEEIQKEKQDRIQEIEEKKKQALARLNERKKLQKN</sequence>
<evidence type="ECO:0000256" key="5">
    <source>
        <dbReference type="ARBA" id="ARBA00022840"/>
    </source>
</evidence>
<keyword evidence="8" id="KW-0175">Coiled coil</keyword>
<name>I7M6P2_TETTS</name>
<dbReference type="EC" id="3.6.4.13" evidence="1"/>
<evidence type="ECO:0000259" key="11">
    <source>
        <dbReference type="PROSITE" id="PS51194"/>
    </source>
</evidence>
<dbReference type="Pfam" id="PF00270">
    <property type="entry name" value="DEAD"/>
    <property type="match status" value="1"/>
</dbReference>
<dbReference type="EMBL" id="GG662536">
    <property type="protein sequence ID" value="EAR85570.2"/>
    <property type="molecule type" value="Genomic_DNA"/>
</dbReference>
<dbReference type="InterPro" id="IPR007502">
    <property type="entry name" value="Helicase-assoc_dom"/>
</dbReference>
<dbReference type="PROSITE" id="PS51194">
    <property type="entry name" value="HELICASE_CTER"/>
    <property type="match status" value="1"/>
</dbReference>
<dbReference type="FunFam" id="3.40.50.300:FF:001922">
    <property type="entry name" value="DEAH (Asp-Glu-Ala-His) box polypeptide 29"/>
    <property type="match status" value="1"/>
</dbReference>
<comment type="catalytic activity">
    <reaction evidence="7">
        <text>ATP + H2O = ADP + phosphate + H(+)</text>
        <dbReference type="Rhea" id="RHEA:13065"/>
        <dbReference type="ChEBI" id="CHEBI:15377"/>
        <dbReference type="ChEBI" id="CHEBI:15378"/>
        <dbReference type="ChEBI" id="CHEBI:30616"/>
        <dbReference type="ChEBI" id="CHEBI:43474"/>
        <dbReference type="ChEBI" id="CHEBI:456216"/>
        <dbReference type="EC" id="3.6.4.13"/>
    </reaction>
</comment>
<evidence type="ECO:0000259" key="10">
    <source>
        <dbReference type="PROSITE" id="PS51192"/>
    </source>
</evidence>
<keyword evidence="13" id="KW-1185">Reference proteome</keyword>
<dbReference type="SMART" id="SM00490">
    <property type="entry name" value="HELICc"/>
    <property type="match status" value="1"/>
</dbReference>
<evidence type="ECO:0000256" key="9">
    <source>
        <dbReference type="SAM" id="MobiDB-lite"/>
    </source>
</evidence>
<dbReference type="SMART" id="SM00847">
    <property type="entry name" value="HA2"/>
    <property type="match status" value="1"/>
</dbReference>
<dbReference type="STRING" id="312017.I7M6P2"/>
<feature type="compositionally biased region" description="Basic and acidic residues" evidence="9">
    <location>
        <begin position="622"/>
        <end position="647"/>
    </location>
</feature>
<evidence type="ECO:0000256" key="8">
    <source>
        <dbReference type="SAM" id="Coils"/>
    </source>
</evidence>
<protein>
    <recommendedName>
        <fullName evidence="1">RNA helicase</fullName>
        <ecNumber evidence="1">3.6.4.13</ecNumber>
    </recommendedName>
</protein>
<dbReference type="SMART" id="SM00487">
    <property type="entry name" value="DEXDc"/>
    <property type="match status" value="1"/>
</dbReference>
<dbReference type="Pfam" id="PF07717">
    <property type="entry name" value="OB_NTP_bind"/>
    <property type="match status" value="1"/>
</dbReference>
<dbReference type="InterPro" id="IPR014001">
    <property type="entry name" value="Helicase_ATP-bd"/>
</dbReference>
<dbReference type="AlphaFoldDB" id="I7M6P2"/>
<evidence type="ECO:0000256" key="7">
    <source>
        <dbReference type="ARBA" id="ARBA00047984"/>
    </source>
</evidence>
<dbReference type="CDD" id="cd18791">
    <property type="entry name" value="SF2_C_RHA"/>
    <property type="match status" value="1"/>
</dbReference>
<accession>I7M6P2</accession>
<dbReference type="GO" id="GO:0005524">
    <property type="term" value="F:ATP binding"/>
    <property type="evidence" value="ECO:0007669"/>
    <property type="project" value="UniProtKB-KW"/>
</dbReference>
<keyword evidence="5" id="KW-0067">ATP-binding</keyword>
<evidence type="ECO:0000313" key="13">
    <source>
        <dbReference type="Proteomes" id="UP000009168"/>
    </source>
</evidence>
<dbReference type="RefSeq" id="XP_001033233.2">
    <property type="nucleotide sequence ID" value="XM_001033233.2"/>
</dbReference>
<evidence type="ECO:0000256" key="4">
    <source>
        <dbReference type="ARBA" id="ARBA00022806"/>
    </source>
</evidence>
<dbReference type="GO" id="GO:0016787">
    <property type="term" value="F:hydrolase activity"/>
    <property type="evidence" value="ECO:0007669"/>
    <property type="project" value="UniProtKB-KW"/>
</dbReference>
<comment type="similarity">
    <text evidence="6">Belongs to the DEAD box helicase family. DEAH subfamily. PRP16 sub-subfamily.</text>
</comment>
<evidence type="ECO:0000256" key="3">
    <source>
        <dbReference type="ARBA" id="ARBA00022801"/>
    </source>
</evidence>
<reference evidence="13" key="1">
    <citation type="journal article" date="2006" name="PLoS Biol.">
        <title>Macronuclear genome sequence of the ciliate Tetrahymena thermophila, a model eukaryote.</title>
        <authorList>
            <person name="Eisen J.A."/>
            <person name="Coyne R.S."/>
            <person name="Wu M."/>
            <person name="Wu D."/>
            <person name="Thiagarajan M."/>
            <person name="Wortman J.R."/>
            <person name="Badger J.H."/>
            <person name="Ren Q."/>
            <person name="Amedeo P."/>
            <person name="Jones K.M."/>
            <person name="Tallon L.J."/>
            <person name="Delcher A.L."/>
            <person name="Salzberg S.L."/>
            <person name="Silva J.C."/>
            <person name="Haas B.J."/>
            <person name="Majoros W.H."/>
            <person name="Farzad M."/>
            <person name="Carlton J.M."/>
            <person name="Smith R.K. Jr."/>
            <person name="Garg J."/>
            <person name="Pearlman R.E."/>
            <person name="Karrer K.M."/>
            <person name="Sun L."/>
            <person name="Manning G."/>
            <person name="Elde N.C."/>
            <person name="Turkewitz A.P."/>
            <person name="Asai D.J."/>
            <person name="Wilkes D.E."/>
            <person name="Wang Y."/>
            <person name="Cai H."/>
            <person name="Collins K."/>
            <person name="Stewart B.A."/>
            <person name="Lee S.R."/>
            <person name="Wilamowska K."/>
            <person name="Weinberg Z."/>
            <person name="Ruzzo W.L."/>
            <person name="Wloga D."/>
            <person name="Gaertig J."/>
            <person name="Frankel J."/>
            <person name="Tsao C.-C."/>
            <person name="Gorovsky M.A."/>
            <person name="Keeling P.J."/>
            <person name="Waller R.F."/>
            <person name="Patron N.J."/>
            <person name="Cherry J.M."/>
            <person name="Stover N.A."/>
            <person name="Krieger C.J."/>
            <person name="del Toro C."/>
            <person name="Ryder H.F."/>
            <person name="Williamson S.C."/>
            <person name="Barbeau R.A."/>
            <person name="Hamilton E.P."/>
            <person name="Orias E."/>
        </authorList>
    </citation>
    <scope>NUCLEOTIDE SEQUENCE [LARGE SCALE GENOMIC DNA]</scope>
    <source>
        <strain evidence="13">SB210</strain>
    </source>
</reference>
<feature type="domain" description="Helicase ATP-binding" evidence="10">
    <location>
        <begin position="48"/>
        <end position="239"/>
    </location>
</feature>
<keyword evidence="4" id="KW-0347">Helicase</keyword>
<dbReference type="Pfam" id="PF00271">
    <property type="entry name" value="Helicase_C"/>
    <property type="match status" value="1"/>
</dbReference>
<dbReference type="InterPro" id="IPR011709">
    <property type="entry name" value="DEAD-box_helicase_OB_fold"/>
</dbReference>
<dbReference type="Gene3D" id="3.40.50.300">
    <property type="entry name" value="P-loop containing nucleotide triphosphate hydrolases"/>
    <property type="match status" value="2"/>
</dbReference>
<evidence type="ECO:0000256" key="1">
    <source>
        <dbReference type="ARBA" id="ARBA00012552"/>
    </source>
</evidence>
<feature type="domain" description="Helicase C-terminal" evidence="11">
    <location>
        <begin position="261"/>
        <end position="440"/>
    </location>
</feature>
<dbReference type="GO" id="GO:0003723">
    <property type="term" value="F:RNA binding"/>
    <property type="evidence" value="ECO:0007669"/>
    <property type="project" value="TreeGrafter"/>
</dbReference>